<accession>A0ABT2JJ76</accession>
<comment type="caution">
    <text evidence="1">The sequence shown here is derived from an EMBL/GenBank/DDBJ whole genome shotgun (WGS) entry which is preliminary data.</text>
</comment>
<sequence>MNGGSNSLREEILLVQSPVTPPLQLPEARSGSVESPGFPQVLLPRRHVIGGGRVMTPLSAEQPSIVEVRTIVDRDWPKQGAGAQLIVSQSVSHHAECPIAVAHREEQR</sequence>
<organism evidence="1 2">
    <name type="scientific">Actinophytocola gossypii</name>
    <dbReference type="NCBI Taxonomy" id="2812003"/>
    <lineage>
        <taxon>Bacteria</taxon>
        <taxon>Bacillati</taxon>
        <taxon>Actinomycetota</taxon>
        <taxon>Actinomycetes</taxon>
        <taxon>Pseudonocardiales</taxon>
        <taxon>Pseudonocardiaceae</taxon>
    </lineage>
</organism>
<keyword evidence="2" id="KW-1185">Reference proteome</keyword>
<dbReference type="RefSeq" id="WP_260195854.1">
    <property type="nucleotide sequence ID" value="NZ_JAFFZE010000030.1"/>
</dbReference>
<proteinExistence type="predicted"/>
<evidence type="ECO:0000313" key="2">
    <source>
        <dbReference type="Proteomes" id="UP001156441"/>
    </source>
</evidence>
<dbReference type="EMBL" id="JAFFZE010000030">
    <property type="protein sequence ID" value="MCT2587930.1"/>
    <property type="molecule type" value="Genomic_DNA"/>
</dbReference>
<name>A0ABT2JJ76_9PSEU</name>
<evidence type="ECO:0000313" key="1">
    <source>
        <dbReference type="EMBL" id="MCT2587930.1"/>
    </source>
</evidence>
<gene>
    <name evidence="1" type="ORF">JT362_32935</name>
</gene>
<protein>
    <submittedName>
        <fullName evidence="1">Uncharacterized protein</fullName>
    </submittedName>
</protein>
<reference evidence="1 2" key="1">
    <citation type="submission" date="2021-02" db="EMBL/GenBank/DDBJ databases">
        <title>Actinophytocola xerophila sp. nov., isolated from soil of cotton cropping field.</title>
        <authorList>
            <person name="Huang R."/>
            <person name="Chen X."/>
            <person name="Ge X."/>
            <person name="Liu W."/>
        </authorList>
    </citation>
    <scope>NUCLEOTIDE SEQUENCE [LARGE SCALE GENOMIC DNA]</scope>
    <source>
        <strain evidence="1 2">S1-96</strain>
    </source>
</reference>
<dbReference type="Proteomes" id="UP001156441">
    <property type="component" value="Unassembled WGS sequence"/>
</dbReference>